<dbReference type="InterPro" id="IPR042114">
    <property type="entry name" value="GatB_C_1"/>
</dbReference>
<dbReference type="NCBIfam" id="TIGR00133">
    <property type="entry name" value="gatB"/>
    <property type="match status" value="1"/>
</dbReference>
<dbReference type="InterPro" id="IPR023168">
    <property type="entry name" value="GatB_Yqey_C_2"/>
</dbReference>
<gene>
    <name evidence="10" type="primary">gatB</name>
    <name evidence="12" type="ORF">AC812_05165</name>
</gene>
<comment type="function">
    <text evidence="7 10">Allows the formation of correctly charged Asn-tRNA(Asn) or Gln-tRNA(Gln) through the transamidation of misacylated Asp-tRNA(Asn) or Glu-tRNA(Gln) in organisms which lack either or both of asparaginyl-tRNA or glutaminyl-tRNA synthetases. The reaction takes place in the presence of glutamine and ATP through an activated phospho-Asp-tRNA(Asn) or phospho-Glu-tRNA(Gln).</text>
</comment>
<proteinExistence type="inferred from homology"/>
<name>A0A0P6XTV7_9CHLR</name>
<evidence type="ECO:0000256" key="10">
    <source>
        <dbReference type="HAMAP-Rule" id="MF_00121"/>
    </source>
</evidence>
<dbReference type="GO" id="GO:0050566">
    <property type="term" value="F:asparaginyl-tRNA synthase (glutamine-hydrolyzing) activity"/>
    <property type="evidence" value="ECO:0007669"/>
    <property type="project" value="RHEA"/>
</dbReference>
<evidence type="ECO:0000256" key="2">
    <source>
        <dbReference type="ARBA" id="ARBA00011123"/>
    </source>
</evidence>
<comment type="catalytic activity">
    <reaction evidence="9 10">
        <text>L-glutamyl-tRNA(Gln) + L-glutamine + ATP + H2O = L-glutaminyl-tRNA(Gln) + L-glutamate + ADP + phosphate + H(+)</text>
        <dbReference type="Rhea" id="RHEA:17521"/>
        <dbReference type="Rhea" id="RHEA-COMP:9681"/>
        <dbReference type="Rhea" id="RHEA-COMP:9684"/>
        <dbReference type="ChEBI" id="CHEBI:15377"/>
        <dbReference type="ChEBI" id="CHEBI:15378"/>
        <dbReference type="ChEBI" id="CHEBI:29985"/>
        <dbReference type="ChEBI" id="CHEBI:30616"/>
        <dbReference type="ChEBI" id="CHEBI:43474"/>
        <dbReference type="ChEBI" id="CHEBI:58359"/>
        <dbReference type="ChEBI" id="CHEBI:78520"/>
        <dbReference type="ChEBI" id="CHEBI:78521"/>
        <dbReference type="ChEBI" id="CHEBI:456216"/>
    </reaction>
</comment>
<dbReference type="SUPFAM" id="SSF55931">
    <property type="entry name" value="Glutamine synthetase/guanido kinase"/>
    <property type="match status" value="1"/>
</dbReference>
<protein>
    <recommendedName>
        <fullName evidence="10">Aspartyl/glutamyl-tRNA(Asn/Gln) amidotransferase subunit B</fullName>
        <shortName evidence="10">Asp/Glu-ADT subunit B</shortName>
        <ecNumber evidence="10">6.3.5.-</ecNumber>
    </recommendedName>
</protein>
<dbReference type="InterPro" id="IPR004413">
    <property type="entry name" value="GatB"/>
</dbReference>
<dbReference type="PROSITE" id="PS01234">
    <property type="entry name" value="GATB"/>
    <property type="match status" value="1"/>
</dbReference>
<dbReference type="InterPro" id="IPR017959">
    <property type="entry name" value="Asn/Gln-tRNA_amidoTrfase_suB/E"/>
</dbReference>
<dbReference type="PANTHER" id="PTHR11659">
    <property type="entry name" value="GLUTAMYL-TRNA GLN AMIDOTRANSFERASE SUBUNIT B MITOCHONDRIAL AND PROKARYOTIC PET112-RELATED"/>
    <property type="match status" value="1"/>
</dbReference>
<comment type="catalytic activity">
    <reaction evidence="8 10">
        <text>L-aspartyl-tRNA(Asn) + L-glutamine + ATP + H2O = L-asparaginyl-tRNA(Asn) + L-glutamate + ADP + phosphate + 2 H(+)</text>
        <dbReference type="Rhea" id="RHEA:14513"/>
        <dbReference type="Rhea" id="RHEA-COMP:9674"/>
        <dbReference type="Rhea" id="RHEA-COMP:9677"/>
        <dbReference type="ChEBI" id="CHEBI:15377"/>
        <dbReference type="ChEBI" id="CHEBI:15378"/>
        <dbReference type="ChEBI" id="CHEBI:29985"/>
        <dbReference type="ChEBI" id="CHEBI:30616"/>
        <dbReference type="ChEBI" id="CHEBI:43474"/>
        <dbReference type="ChEBI" id="CHEBI:58359"/>
        <dbReference type="ChEBI" id="CHEBI:78515"/>
        <dbReference type="ChEBI" id="CHEBI:78516"/>
        <dbReference type="ChEBI" id="CHEBI:456216"/>
    </reaction>
</comment>
<dbReference type="Gene3D" id="1.10.150.380">
    <property type="entry name" value="GatB domain, N-terminal subdomain"/>
    <property type="match status" value="1"/>
</dbReference>
<keyword evidence="4 10" id="KW-0547">Nucleotide-binding</keyword>
<dbReference type="GO" id="GO:0005524">
    <property type="term" value="F:ATP binding"/>
    <property type="evidence" value="ECO:0007669"/>
    <property type="project" value="UniProtKB-KW"/>
</dbReference>
<dbReference type="InterPro" id="IPR017958">
    <property type="entry name" value="Gln-tRNA_amidoTrfase_suB_CS"/>
</dbReference>
<organism evidence="12 13">
    <name type="scientific">Bellilinea caldifistulae</name>
    <dbReference type="NCBI Taxonomy" id="360411"/>
    <lineage>
        <taxon>Bacteria</taxon>
        <taxon>Bacillati</taxon>
        <taxon>Chloroflexota</taxon>
        <taxon>Anaerolineae</taxon>
        <taxon>Anaerolineales</taxon>
        <taxon>Anaerolineaceae</taxon>
        <taxon>Bellilinea</taxon>
    </lineage>
</organism>
<sequence>MTEYEAIIGLETHIQLNTTTKIFCSCKADSWNDPPNTNICPVCTGMPGVLPVLNRAAVEKGVLLAAAMHSELRPISYFDRKNYFYPDLPKGYQISQYDQSLAFGGWMDVPVPASAGKTAYVRRVNIQKLHLEEDAGKTKNVGNRRWIDFNRCGVPLIEMVTAPDLRSADEAAQYLIRLRQLLRWLGVSEADMEKGHLRCDANVSIRPKGAEYLNPKTEIKNVNSIDAVREAIATEIERQVREMEAGRRIEAWTLEWDEDAGVLRKMRSKETEADYRYFREPDLLPLRLDEEWKQSILVQMPELPLERRARFIEQYALPEYDADILTGERSLSEYFEAAVKAFGGDPKKVSNYLMNDVLRMLNESGKNAAELRLTPAYLAQILQLAEKGTINTTTAKSLLQKVEESGEAPQVIVEREGLARVSDESAIRAVCQQVLAANPKEVESYRAGKTTLLGWFVGQVMRQMGGKADPNLARRLLEEMLNQS</sequence>
<dbReference type="NCBIfam" id="NF004014">
    <property type="entry name" value="PRK05477.1-4"/>
    <property type="match status" value="1"/>
</dbReference>
<dbReference type="GO" id="GO:0050567">
    <property type="term" value="F:glutaminyl-tRNA synthase (glutamine-hydrolyzing) activity"/>
    <property type="evidence" value="ECO:0007669"/>
    <property type="project" value="UniProtKB-UniRule"/>
</dbReference>
<evidence type="ECO:0000259" key="11">
    <source>
        <dbReference type="SMART" id="SM00845"/>
    </source>
</evidence>
<comment type="caution">
    <text evidence="12">The sequence shown here is derived from an EMBL/GenBank/DDBJ whole genome shotgun (WGS) entry which is preliminary data.</text>
</comment>
<accession>A0A0P6XTV7</accession>
<dbReference type="HAMAP" id="MF_00121">
    <property type="entry name" value="GatB"/>
    <property type="match status" value="1"/>
</dbReference>
<dbReference type="SMART" id="SM00845">
    <property type="entry name" value="GatB_Yqey"/>
    <property type="match status" value="1"/>
</dbReference>
<dbReference type="EMBL" id="LGHJ01000011">
    <property type="protein sequence ID" value="KPL76701.1"/>
    <property type="molecule type" value="Genomic_DNA"/>
</dbReference>
<dbReference type="GO" id="GO:0006412">
    <property type="term" value="P:translation"/>
    <property type="evidence" value="ECO:0007669"/>
    <property type="project" value="UniProtKB-UniRule"/>
</dbReference>
<evidence type="ECO:0000256" key="8">
    <source>
        <dbReference type="ARBA" id="ARBA00047380"/>
    </source>
</evidence>
<dbReference type="Gene3D" id="1.10.10.410">
    <property type="match status" value="1"/>
</dbReference>
<dbReference type="InterPro" id="IPR003789">
    <property type="entry name" value="Asn/Gln_tRNA_amidoTrase-B-like"/>
</dbReference>
<evidence type="ECO:0000256" key="7">
    <source>
        <dbReference type="ARBA" id="ARBA00024799"/>
    </source>
</evidence>
<dbReference type="PANTHER" id="PTHR11659:SF0">
    <property type="entry name" value="GLUTAMYL-TRNA(GLN) AMIDOTRANSFERASE SUBUNIT B, MITOCHONDRIAL"/>
    <property type="match status" value="1"/>
</dbReference>
<feature type="domain" description="Asn/Gln amidotransferase" evidence="11">
    <location>
        <begin position="333"/>
        <end position="481"/>
    </location>
</feature>
<comment type="similarity">
    <text evidence="1 10">Belongs to the GatB/GatE family. GatB subfamily.</text>
</comment>
<dbReference type="PATRIC" id="fig|360411.5.peg.132"/>
<evidence type="ECO:0000313" key="12">
    <source>
        <dbReference type="EMBL" id="KPL76701.1"/>
    </source>
</evidence>
<evidence type="ECO:0000256" key="6">
    <source>
        <dbReference type="ARBA" id="ARBA00022917"/>
    </source>
</evidence>
<evidence type="ECO:0000256" key="4">
    <source>
        <dbReference type="ARBA" id="ARBA00022741"/>
    </source>
</evidence>
<evidence type="ECO:0000256" key="3">
    <source>
        <dbReference type="ARBA" id="ARBA00022598"/>
    </source>
</evidence>
<dbReference type="Proteomes" id="UP000050514">
    <property type="component" value="Unassembled WGS sequence"/>
</dbReference>
<dbReference type="AlphaFoldDB" id="A0A0P6XTV7"/>
<evidence type="ECO:0000256" key="1">
    <source>
        <dbReference type="ARBA" id="ARBA00005306"/>
    </source>
</evidence>
<dbReference type="FunFam" id="1.10.10.410:FF:000001">
    <property type="entry name" value="Aspartyl/glutamyl-tRNA(Asn/Gln) amidotransferase subunit B"/>
    <property type="match status" value="1"/>
</dbReference>
<keyword evidence="5 10" id="KW-0067">ATP-binding</keyword>
<dbReference type="InterPro" id="IPR014746">
    <property type="entry name" value="Gln_synth/guanido_kin_cat_dom"/>
</dbReference>
<keyword evidence="6 10" id="KW-0648">Protein biosynthesis</keyword>
<dbReference type="FunFam" id="1.10.150.380:FF:000001">
    <property type="entry name" value="Aspartyl/glutamyl-tRNA(Asn/Gln) amidotransferase subunit B"/>
    <property type="match status" value="1"/>
</dbReference>
<evidence type="ECO:0000256" key="5">
    <source>
        <dbReference type="ARBA" id="ARBA00022840"/>
    </source>
</evidence>
<evidence type="ECO:0000313" key="13">
    <source>
        <dbReference type="Proteomes" id="UP000050514"/>
    </source>
</evidence>
<keyword evidence="13" id="KW-1185">Reference proteome</keyword>
<dbReference type="OrthoDB" id="9804078at2"/>
<dbReference type="InterPro" id="IPR006075">
    <property type="entry name" value="Asn/Gln-tRNA_Trfase_suB/E_cat"/>
</dbReference>
<keyword evidence="3 10" id="KW-0436">Ligase</keyword>
<reference evidence="12 13" key="1">
    <citation type="submission" date="2015-07" db="EMBL/GenBank/DDBJ databases">
        <title>Draft genome of Bellilinea caldifistulae DSM 17877.</title>
        <authorList>
            <person name="Hemp J."/>
            <person name="Ward L.M."/>
            <person name="Pace L.A."/>
            <person name="Fischer W.W."/>
        </authorList>
    </citation>
    <scope>NUCLEOTIDE SEQUENCE [LARGE SCALE GENOMIC DNA]</scope>
    <source>
        <strain evidence="12 13">GOMI-1</strain>
    </source>
</reference>
<dbReference type="Pfam" id="PF02637">
    <property type="entry name" value="GatB_Yqey"/>
    <property type="match status" value="1"/>
</dbReference>
<evidence type="ECO:0000256" key="9">
    <source>
        <dbReference type="ARBA" id="ARBA00047913"/>
    </source>
</evidence>
<dbReference type="RefSeq" id="WP_061912768.1">
    <property type="nucleotide sequence ID" value="NZ_DF967971.1"/>
</dbReference>
<dbReference type="Pfam" id="PF02934">
    <property type="entry name" value="GatB_N"/>
    <property type="match status" value="1"/>
</dbReference>
<dbReference type="SUPFAM" id="SSF89095">
    <property type="entry name" value="GatB/YqeY motif"/>
    <property type="match status" value="1"/>
</dbReference>
<dbReference type="GO" id="GO:0070681">
    <property type="term" value="P:glutaminyl-tRNAGln biosynthesis via transamidation"/>
    <property type="evidence" value="ECO:0007669"/>
    <property type="project" value="TreeGrafter"/>
</dbReference>
<comment type="subunit">
    <text evidence="2 10">Heterotrimer of A, B and C subunits.</text>
</comment>
<dbReference type="NCBIfam" id="NF004012">
    <property type="entry name" value="PRK05477.1-2"/>
    <property type="match status" value="1"/>
</dbReference>
<dbReference type="EC" id="6.3.5.-" evidence="10"/>
<dbReference type="InterPro" id="IPR018027">
    <property type="entry name" value="Asn/Gln_amidotransferase"/>
</dbReference>
<dbReference type="STRING" id="360411.AC812_05165"/>